<accession>Q3A3I1</accession>
<proteinExistence type="predicted"/>
<dbReference type="GO" id="GO:0051536">
    <property type="term" value="F:iron-sulfur cluster binding"/>
    <property type="evidence" value="ECO:0007669"/>
    <property type="project" value="UniProtKB-KW"/>
</dbReference>
<dbReference type="CDD" id="cd01335">
    <property type="entry name" value="Radical_SAM"/>
    <property type="match status" value="1"/>
</dbReference>
<dbReference type="eggNOG" id="COG0535">
    <property type="taxonomic scope" value="Bacteria"/>
</dbReference>
<protein>
    <submittedName>
        <fullName evidence="7">Radical SAM domain iron-sulfur cluster-binding oxidoreductase</fullName>
    </submittedName>
</protein>
<feature type="domain" description="Radical SAM core" evidence="6">
    <location>
        <begin position="104"/>
        <end position="329"/>
    </location>
</feature>
<dbReference type="KEGG" id="pca:Pcar_1835"/>
<dbReference type="PROSITE" id="PS51918">
    <property type="entry name" value="RADICAL_SAM"/>
    <property type="match status" value="1"/>
</dbReference>
<reference evidence="7 8" key="2">
    <citation type="journal article" date="2012" name="BMC Genomics">
        <title>The genome of Pelobacter carbinolicus reveals surprising metabolic capabilities and physiological features.</title>
        <authorList>
            <person name="Aklujkar M."/>
            <person name="Haveman S.A."/>
            <person name="Didonato R.Jr."/>
            <person name="Chertkov O."/>
            <person name="Han C.S."/>
            <person name="Land M.L."/>
            <person name="Brown P."/>
            <person name="Lovley D.R."/>
        </authorList>
    </citation>
    <scope>NUCLEOTIDE SEQUENCE [LARGE SCALE GENOMIC DNA]</scope>
    <source>
        <strain evidence="8">DSM 2380 / NBRC 103641 / GraBd1</strain>
    </source>
</reference>
<keyword evidence="2" id="KW-0949">S-adenosyl-L-methionine</keyword>
<dbReference type="EMBL" id="CP000142">
    <property type="protein sequence ID" value="ABA89076.1"/>
    <property type="molecule type" value="Genomic_DNA"/>
</dbReference>
<evidence type="ECO:0000256" key="5">
    <source>
        <dbReference type="ARBA" id="ARBA00023014"/>
    </source>
</evidence>
<keyword evidence="5" id="KW-0411">Iron-sulfur</keyword>
<dbReference type="GO" id="GO:0003824">
    <property type="term" value="F:catalytic activity"/>
    <property type="evidence" value="ECO:0007669"/>
    <property type="project" value="InterPro"/>
</dbReference>
<dbReference type="OrthoDB" id="8666056at2"/>
<keyword evidence="8" id="KW-1185">Reference proteome</keyword>
<dbReference type="AlphaFoldDB" id="Q3A3I1"/>
<dbReference type="CDD" id="cd21109">
    <property type="entry name" value="SPASM"/>
    <property type="match status" value="1"/>
</dbReference>
<dbReference type="InterPro" id="IPR058240">
    <property type="entry name" value="rSAM_sf"/>
</dbReference>
<name>Q3A3I1_SYNC1</name>
<dbReference type="Pfam" id="PF13186">
    <property type="entry name" value="SPASM"/>
    <property type="match status" value="1"/>
</dbReference>
<dbReference type="Proteomes" id="UP000002534">
    <property type="component" value="Chromosome"/>
</dbReference>
<evidence type="ECO:0000313" key="7">
    <source>
        <dbReference type="EMBL" id="ABA89076.1"/>
    </source>
</evidence>
<dbReference type="SUPFAM" id="SSF102114">
    <property type="entry name" value="Radical SAM enzymes"/>
    <property type="match status" value="2"/>
</dbReference>
<keyword evidence="4" id="KW-0408">Iron</keyword>
<dbReference type="InterPro" id="IPR013785">
    <property type="entry name" value="Aldolase_TIM"/>
</dbReference>
<reference evidence="8" key="1">
    <citation type="submission" date="2005-10" db="EMBL/GenBank/DDBJ databases">
        <title>Complete sequence of Pelobacter carbinolicus DSM 2380.</title>
        <authorList>
            <person name="Copeland A."/>
            <person name="Lucas S."/>
            <person name="Lapidus A."/>
            <person name="Barry K."/>
            <person name="Detter J.C."/>
            <person name="Glavina T."/>
            <person name="Hammon N."/>
            <person name="Israni S."/>
            <person name="Pitluck S."/>
            <person name="Chertkov O."/>
            <person name="Schmutz J."/>
            <person name="Larimer F."/>
            <person name="Land M."/>
            <person name="Kyrpides N."/>
            <person name="Ivanova N."/>
            <person name="Richardson P."/>
        </authorList>
    </citation>
    <scope>NUCLEOTIDE SEQUENCE [LARGE SCALE GENOMIC DNA]</scope>
    <source>
        <strain evidence="8">DSM 2380 / NBRC 103641 / GraBd1</strain>
    </source>
</reference>
<dbReference type="STRING" id="338963.Pcar_1835"/>
<dbReference type="SFLD" id="SFLDG01067">
    <property type="entry name" value="SPASM/twitch_domain_containing"/>
    <property type="match status" value="1"/>
</dbReference>
<dbReference type="GO" id="GO:0046872">
    <property type="term" value="F:metal ion binding"/>
    <property type="evidence" value="ECO:0007669"/>
    <property type="project" value="UniProtKB-KW"/>
</dbReference>
<keyword evidence="3" id="KW-0479">Metal-binding</keyword>
<evidence type="ECO:0000313" key="8">
    <source>
        <dbReference type="Proteomes" id="UP000002534"/>
    </source>
</evidence>
<dbReference type="InterPro" id="IPR023885">
    <property type="entry name" value="4Fe4S-binding_SPASM_dom"/>
</dbReference>
<dbReference type="Gene3D" id="3.20.20.70">
    <property type="entry name" value="Aldolase class I"/>
    <property type="match status" value="2"/>
</dbReference>
<dbReference type="RefSeq" id="WP_011341579.1">
    <property type="nucleotide sequence ID" value="NC_007498.2"/>
</dbReference>
<gene>
    <name evidence="7" type="ordered locus">Pcar_1835</name>
</gene>
<dbReference type="SFLD" id="SFLDS00029">
    <property type="entry name" value="Radical_SAM"/>
    <property type="match status" value="1"/>
</dbReference>
<dbReference type="Pfam" id="PF04055">
    <property type="entry name" value="Radical_SAM"/>
    <property type="match status" value="1"/>
</dbReference>
<evidence type="ECO:0000259" key="6">
    <source>
        <dbReference type="PROSITE" id="PS51918"/>
    </source>
</evidence>
<dbReference type="InterPro" id="IPR007197">
    <property type="entry name" value="rSAM"/>
</dbReference>
<comment type="cofactor">
    <cofactor evidence="1">
        <name>[4Fe-4S] cluster</name>
        <dbReference type="ChEBI" id="CHEBI:49883"/>
    </cofactor>
</comment>
<evidence type="ECO:0000256" key="4">
    <source>
        <dbReference type="ARBA" id="ARBA00023004"/>
    </source>
</evidence>
<dbReference type="HOGENOM" id="CLU_741389_0_0_7"/>
<evidence type="ECO:0000256" key="2">
    <source>
        <dbReference type="ARBA" id="ARBA00022691"/>
    </source>
</evidence>
<organism evidence="7 8">
    <name type="scientific">Syntrophotalea carbinolica (strain DSM 2380 / NBRC 103641 / GraBd1)</name>
    <name type="common">Pelobacter carbinolicus</name>
    <dbReference type="NCBI Taxonomy" id="338963"/>
    <lineage>
        <taxon>Bacteria</taxon>
        <taxon>Pseudomonadati</taxon>
        <taxon>Thermodesulfobacteriota</taxon>
        <taxon>Desulfuromonadia</taxon>
        <taxon>Desulfuromonadales</taxon>
        <taxon>Syntrophotaleaceae</taxon>
        <taxon>Syntrophotalea</taxon>
    </lineage>
</organism>
<sequence length="344" mass="38473">MNDHGLVCTQPFTWCEVHADGSVFACCPSWLERPLGNLLQNAFGDIWNGAVALAIRRSVIDGSFARCNRLRCPRLAAGSSPVMPLTAVTPALRHMMQRQMVQLPFGPRAINLCYDHRCNLACASCRRDFMQAGKRTERRLRQIEDRIRIAIGPGLEEMTVSGFGDPFGSPSYRSLLQTMTRGDFPRLHTLRLHTNGLLWDARMWDSMPHARELLKSAEISVDAARASTYALNRRGGDFSRLLNNLAFIRSLNVPLTLSFVVQQNNYTEMAAFVDLAREYGAAVYFSRLVNWGTFSEQEYRLRCVHDTRHPEHGALIGILETLADQAGVDIGNLRPLLPGQEGAG</sequence>
<dbReference type="InterPro" id="IPR050377">
    <property type="entry name" value="Radical_SAM_PqqE_MftC-like"/>
</dbReference>
<evidence type="ECO:0000256" key="3">
    <source>
        <dbReference type="ARBA" id="ARBA00022723"/>
    </source>
</evidence>
<dbReference type="PANTHER" id="PTHR11228:SF7">
    <property type="entry name" value="PQQA PEPTIDE CYCLASE"/>
    <property type="match status" value="1"/>
</dbReference>
<dbReference type="PANTHER" id="PTHR11228">
    <property type="entry name" value="RADICAL SAM DOMAIN PROTEIN"/>
    <property type="match status" value="1"/>
</dbReference>
<evidence type="ECO:0000256" key="1">
    <source>
        <dbReference type="ARBA" id="ARBA00001966"/>
    </source>
</evidence>